<keyword evidence="2" id="KW-0472">Membrane</keyword>
<name>G5A4M7_PHYSP</name>
<reference evidence="3 4" key="1">
    <citation type="journal article" date="2006" name="Science">
        <title>Phytophthora genome sequences uncover evolutionary origins and mechanisms of pathogenesis.</title>
        <authorList>
            <person name="Tyler B.M."/>
            <person name="Tripathy S."/>
            <person name="Zhang X."/>
            <person name="Dehal P."/>
            <person name="Jiang R.H."/>
            <person name="Aerts A."/>
            <person name="Arredondo F.D."/>
            <person name="Baxter L."/>
            <person name="Bensasson D."/>
            <person name="Beynon J.L."/>
            <person name="Chapman J."/>
            <person name="Damasceno C.M."/>
            <person name="Dorrance A.E."/>
            <person name="Dou D."/>
            <person name="Dickerman A.W."/>
            <person name="Dubchak I.L."/>
            <person name="Garbelotto M."/>
            <person name="Gijzen M."/>
            <person name="Gordon S.G."/>
            <person name="Govers F."/>
            <person name="Grunwald N.J."/>
            <person name="Huang W."/>
            <person name="Ivors K.L."/>
            <person name="Jones R.W."/>
            <person name="Kamoun S."/>
            <person name="Krampis K."/>
            <person name="Lamour K.H."/>
            <person name="Lee M.K."/>
            <person name="McDonald W.H."/>
            <person name="Medina M."/>
            <person name="Meijer H.J."/>
            <person name="Nordberg E.K."/>
            <person name="Maclean D.J."/>
            <person name="Ospina-Giraldo M.D."/>
            <person name="Morris P.F."/>
            <person name="Phuntumart V."/>
            <person name="Putnam N.H."/>
            <person name="Rash S."/>
            <person name="Rose J.K."/>
            <person name="Sakihama Y."/>
            <person name="Salamov A.A."/>
            <person name="Savidor A."/>
            <person name="Scheuring C.F."/>
            <person name="Smith B.M."/>
            <person name="Sobral B.W."/>
            <person name="Terry A."/>
            <person name="Torto-Alalibo T.A."/>
            <person name="Win J."/>
            <person name="Xu Z."/>
            <person name="Zhang H."/>
            <person name="Grigoriev I.V."/>
            <person name="Rokhsar D.S."/>
            <person name="Boore J.L."/>
        </authorList>
    </citation>
    <scope>NUCLEOTIDE SEQUENCE [LARGE SCALE GENOMIC DNA]</scope>
    <source>
        <strain evidence="3 4">P6497</strain>
    </source>
</reference>
<evidence type="ECO:0000256" key="1">
    <source>
        <dbReference type="SAM" id="MobiDB-lite"/>
    </source>
</evidence>
<evidence type="ECO:0000313" key="4">
    <source>
        <dbReference type="Proteomes" id="UP000002640"/>
    </source>
</evidence>
<evidence type="ECO:0000313" key="3">
    <source>
        <dbReference type="EMBL" id="EGZ09627.1"/>
    </source>
</evidence>
<keyword evidence="4" id="KW-1185">Reference proteome</keyword>
<organism evidence="3 4">
    <name type="scientific">Phytophthora sojae (strain P6497)</name>
    <name type="common">Soybean stem and root rot agent</name>
    <name type="synonym">Phytophthora megasperma f. sp. glycines</name>
    <dbReference type="NCBI Taxonomy" id="1094619"/>
    <lineage>
        <taxon>Eukaryota</taxon>
        <taxon>Sar</taxon>
        <taxon>Stramenopiles</taxon>
        <taxon>Oomycota</taxon>
        <taxon>Peronosporomycetes</taxon>
        <taxon>Peronosporales</taxon>
        <taxon>Peronosporaceae</taxon>
        <taxon>Phytophthora</taxon>
    </lineage>
</organism>
<dbReference type="Proteomes" id="UP000002640">
    <property type="component" value="Unassembled WGS sequence"/>
</dbReference>
<feature type="transmembrane region" description="Helical" evidence="2">
    <location>
        <begin position="6"/>
        <end position="27"/>
    </location>
</feature>
<keyword evidence="2" id="KW-0812">Transmembrane</keyword>
<feature type="compositionally biased region" description="Basic and acidic residues" evidence="1">
    <location>
        <begin position="36"/>
        <end position="58"/>
    </location>
</feature>
<protein>
    <submittedName>
        <fullName evidence="3">Uncharacterized protein</fullName>
    </submittedName>
</protein>
<dbReference type="EMBL" id="JH159159">
    <property type="protein sequence ID" value="EGZ09627.1"/>
    <property type="molecule type" value="Genomic_DNA"/>
</dbReference>
<proteinExistence type="predicted"/>
<keyword evidence="2" id="KW-1133">Transmembrane helix</keyword>
<dbReference type="AlphaFoldDB" id="G5A4M7"/>
<dbReference type="RefSeq" id="XP_009534488.1">
    <property type="nucleotide sequence ID" value="XM_009536193.1"/>
</dbReference>
<feature type="region of interest" description="Disordered" evidence="1">
    <location>
        <begin position="30"/>
        <end position="74"/>
    </location>
</feature>
<gene>
    <name evidence="3" type="ORF">PHYSODRAFT_355806</name>
</gene>
<dbReference type="GeneID" id="20649862"/>
<dbReference type="KEGG" id="psoj:PHYSODRAFT_355806"/>
<accession>G5A4M7</accession>
<evidence type="ECO:0000256" key="2">
    <source>
        <dbReference type="SAM" id="Phobius"/>
    </source>
</evidence>
<dbReference type="OMA" id="FIHVYLP"/>
<sequence length="74" mass="8195">MNKGKAVILGFGVTLVGVAGALGIYLPRYSSMAQQGRERTSRRREAVEKGEADPEPEKPSSSMWKNMDKKRRGE</sequence>
<dbReference type="InParanoid" id="G5A4M7"/>